<gene>
    <name evidence="2" type="ORF">RFULGI_LOCUS6691</name>
</gene>
<feature type="non-terminal residue" evidence="2">
    <location>
        <position position="1"/>
    </location>
</feature>
<proteinExistence type="predicted"/>
<accession>A0A9N9CKE0</accession>
<keyword evidence="3" id="KW-1185">Reference proteome</keyword>
<dbReference type="OrthoDB" id="2362953at2759"/>
<feature type="region of interest" description="Disordered" evidence="1">
    <location>
        <begin position="169"/>
        <end position="213"/>
    </location>
</feature>
<feature type="region of interest" description="Disordered" evidence="1">
    <location>
        <begin position="295"/>
        <end position="328"/>
    </location>
</feature>
<sequence length="328" mass="38189">MANEISQNFLHEVIKLQNFCKGRLLSITFEPSHLTIVRDVFDYTRALRNRNNCIITTKLLIPVDQKYEYATESLEDEYLNQESENSMENQEHEYSTLNEFLETSNNPEDVFIKINSHLEALQSCEFLKEYKELFSLWKTKAVKTFGNDAMNSTKANEIKQKSQIKFVNNAKKRTTSQDNNKIKSWQDVDENEESSNSIIDNEEPSKNTKSDFDNEITRQQHTTALTIPPIQETTIDFSDNIDSIQTGLRKWREINSKIFKFKQIITEAKWKNFLTLDLAYEALRKVINQEPTIDQYDNDTEFGKESENDGVRKKIEAGIPLGKNANEQ</sequence>
<dbReference type="EMBL" id="CAJVPZ010008944">
    <property type="protein sequence ID" value="CAG8603461.1"/>
    <property type="molecule type" value="Genomic_DNA"/>
</dbReference>
<organism evidence="2 3">
    <name type="scientific">Racocetra fulgida</name>
    <dbReference type="NCBI Taxonomy" id="60492"/>
    <lineage>
        <taxon>Eukaryota</taxon>
        <taxon>Fungi</taxon>
        <taxon>Fungi incertae sedis</taxon>
        <taxon>Mucoromycota</taxon>
        <taxon>Glomeromycotina</taxon>
        <taxon>Glomeromycetes</taxon>
        <taxon>Diversisporales</taxon>
        <taxon>Gigasporaceae</taxon>
        <taxon>Racocetra</taxon>
    </lineage>
</organism>
<feature type="compositionally biased region" description="Basic and acidic residues" evidence="1">
    <location>
        <begin position="301"/>
        <end position="316"/>
    </location>
</feature>
<feature type="compositionally biased region" description="Basic and acidic residues" evidence="1">
    <location>
        <begin position="203"/>
        <end position="213"/>
    </location>
</feature>
<dbReference type="Proteomes" id="UP000789396">
    <property type="component" value="Unassembled WGS sequence"/>
</dbReference>
<comment type="caution">
    <text evidence="2">The sequence shown here is derived from an EMBL/GenBank/DDBJ whole genome shotgun (WGS) entry which is preliminary data.</text>
</comment>
<name>A0A9N9CKE0_9GLOM</name>
<evidence type="ECO:0000313" key="2">
    <source>
        <dbReference type="EMBL" id="CAG8603461.1"/>
    </source>
</evidence>
<protein>
    <submittedName>
        <fullName evidence="2">13200_t:CDS:1</fullName>
    </submittedName>
</protein>
<evidence type="ECO:0000256" key="1">
    <source>
        <dbReference type="SAM" id="MobiDB-lite"/>
    </source>
</evidence>
<reference evidence="2" key="1">
    <citation type="submission" date="2021-06" db="EMBL/GenBank/DDBJ databases">
        <authorList>
            <person name="Kallberg Y."/>
            <person name="Tangrot J."/>
            <person name="Rosling A."/>
        </authorList>
    </citation>
    <scope>NUCLEOTIDE SEQUENCE</scope>
    <source>
        <strain evidence="2">IN212</strain>
    </source>
</reference>
<evidence type="ECO:0000313" key="3">
    <source>
        <dbReference type="Proteomes" id="UP000789396"/>
    </source>
</evidence>
<dbReference type="AlphaFoldDB" id="A0A9N9CKE0"/>